<dbReference type="Pfam" id="PF00026">
    <property type="entry name" value="Asp"/>
    <property type="match status" value="1"/>
</dbReference>
<feature type="chain" id="PRO_5034385827" evidence="3">
    <location>
        <begin position="20"/>
        <end position="373"/>
    </location>
</feature>
<evidence type="ECO:0000313" key="6">
    <source>
        <dbReference type="Proteomes" id="UP000669133"/>
    </source>
</evidence>
<dbReference type="InterPro" id="IPR021109">
    <property type="entry name" value="Peptidase_aspartic_dom_sf"/>
</dbReference>
<accession>A0A8H7ZAP8</accession>
<sequence>MQLIKASALVGLFAAITTSTPIEKRHEKFVAYPVEHAEYSSSSVGKRFEQNQFHEFDVRGRGYLTKLKVGSNQQELKVLIDTGSANLNFPHVGAKCLGKACQAEYSFDPSESTTFKNLSKPYSVTYGIGKATGKASGFQSTDNFYFDDGKTLPNFEFTLLDSVPYRGGIFGIGTSSNDNTSYARAIKKAGFIDTAGFSLYAGPNDDGILLLGGVDKAKYEGELAIYKSTLSVPGKSLTTGNGTVMEFVSVLALDTGNPGLGLDPVIAEEILKEVKDENGKISCDIALSGNKKLTFDLGKGVIVDVLYSDVFYWNEDKTSCNTRIAHSPHPGATQSVGVPLIKHLYLTHNFETNQLGIAPVKHTDESNIVDFWF</sequence>
<feature type="signal peptide" evidence="3">
    <location>
        <begin position="1"/>
        <end position="19"/>
    </location>
</feature>
<evidence type="ECO:0000259" key="4">
    <source>
        <dbReference type="PROSITE" id="PS51767"/>
    </source>
</evidence>
<dbReference type="InterPro" id="IPR034164">
    <property type="entry name" value="Pepsin-like_dom"/>
</dbReference>
<dbReference type="GO" id="GO:0004190">
    <property type="term" value="F:aspartic-type endopeptidase activity"/>
    <property type="evidence" value="ECO:0007669"/>
    <property type="project" value="InterPro"/>
</dbReference>
<evidence type="ECO:0000313" key="5">
    <source>
        <dbReference type="EMBL" id="KAG5418390.1"/>
    </source>
</evidence>
<dbReference type="AlphaFoldDB" id="A0A8H7ZAP8"/>
<dbReference type="PRINTS" id="PR00792">
    <property type="entry name" value="PEPSIN"/>
</dbReference>
<dbReference type="CDD" id="cd05471">
    <property type="entry name" value="pepsin_like"/>
    <property type="match status" value="1"/>
</dbReference>
<dbReference type="PROSITE" id="PS51767">
    <property type="entry name" value="PEPTIDASE_A1"/>
    <property type="match status" value="1"/>
</dbReference>
<keyword evidence="6" id="KW-1185">Reference proteome</keyword>
<keyword evidence="3" id="KW-0732">Signal</keyword>
<dbReference type="GO" id="GO:0006508">
    <property type="term" value="P:proteolysis"/>
    <property type="evidence" value="ECO:0007669"/>
    <property type="project" value="InterPro"/>
</dbReference>
<feature type="domain" description="Peptidase A1" evidence="4">
    <location>
        <begin position="63"/>
        <end position="358"/>
    </location>
</feature>
<dbReference type="OrthoDB" id="5839471at2759"/>
<organism evidence="5 6">
    <name type="scientific">Candida metapsilosis</name>
    <dbReference type="NCBI Taxonomy" id="273372"/>
    <lineage>
        <taxon>Eukaryota</taxon>
        <taxon>Fungi</taxon>
        <taxon>Dikarya</taxon>
        <taxon>Ascomycota</taxon>
        <taxon>Saccharomycotina</taxon>
        <taxon>Pichiomycetes</taxon>
        <taxon>Debaryomycetaceae</taxon>
        <taxon>Candida/Lodderomyces clade</taxon>
        <taxon>Candida</taxon>
    </lineage>
</organism>
<dbReference type="RefSeq" id="XP_067547506.1">
    <property type="nucleotide sequence ID" value="XM_067692934.1"/>
</dbReference>
<reference evidence="5 6" key="1">
    <citation type="submission" date="2020-12" db="EMBL/GenBank/DDBJ databases">
        <title>Effect of drift, selection, and recombination on the evolution of hybrid genomes in Candida yeast pathogens.</title>
        <authorList>
            <person name="Mixao V."/>
            <person name="Ksiezopolska E."/>
            <person name="Saus E."/>
            <person name="Boekhout T."/>
            <person name="Gacser A."/>
            <person name="Gabaldon T."/>
        </authorList>
    </citation>
    <scope>NUCLEOTIDE SEQUENCE [LARGE SCALE GENOMIC DNA]</scope>
    <source>
        <strain evidence="5 6">BP57</strain>
    </source>
</reference>
<dbReference type="InterPro" id="IPR001461">
    <property type="entry name" value="Aspartic_peptidase_A1"/>
</dbReference>
<dbReference type="PANTHER" id="PTHR47966">
    <property type="entry name" value="BETA-SITE APP-CLEAVING ENZYME, ISOFORM A-RELATED"/>
    <property type="match status" value="1"/>
</dbReference>
<comment type="similarity">
    <text evidence="1">Belongs to the peptidase A1 family.</text>
</comment>
<protein>
    <submittedName>
        <fullName evidence="5">SAP98</fullName>
    </submittedName>
</protein>
<dbReference type="GeneID" id="93652547"/>
<evidence type="ECO:0000256" key="1">
    <source>
        <dbReference type="ARBA" id="ARBA00007447"/>
    </source>
</evidence>
<dbReference type="EMBL" id="JAEOAQ010000005">
    <property type="protein sequence ID" value="KAG5418390.1"/>
    <property type="molecule type" value="Genomic_DNA"/>
</dbReference>
<proteinExistence type="inferred from homology"/>
<name>A0A8H7ZAP8_9ASCO</name>
<dbReference type="Gene3D" id="2.40.70.10">
    <property type="entry name" value="Acid Proteases"/>
    <property type="match status" value="2"/>
</dbReference>
<gene>
    <name evidence="5" type="ORF">I9W82_003918</name>
</gene>
<keyword evidence="2" id="KW-1015">Disulfide bond</keyword>
<dbReference type="PANTHER" id="PTHR47966:SF51">
    <property type="entry name" value="BETA-SITE APP-CLEAVING ENZYME, ISOFORM A-RELATED"/>
    <property type="match status" value="1"/>
</dbReference>
<evidence type="ECO:0000256" key="2">
    <source>
        <dbReference type="ARBA" id="ARBA00023157"/>
    </source>
</evidence>
<comment type="caution">
    <text evidence="5">The sequence shown here is derived from an EMBL/GenBank/DDBJ whole genome shotgun (WGS) entry which is preliminary data.</text>
</comment>
<evidence type="ECO:0000256" key="3">
    <source>
        <dbReference type="SAM" id="SignalP"/>
    </source>
</evidence>
<dbReference type="Proteomes" id="UP000669133">
    <property type="component" value="Unassembled WGS sequence"/>
</dbReference>
<dbReference type="InterPro" id="IPR033121">
    <property type="entry name" value="PEPTIDASE_A1"/>
</dbReference>
<dbReference type="SUPFAM" id="SSF50630">
    <property type="entry name" value="Acid proteases"/>
    <property type="match status" value="1"/>
</dbReference>